<dbReference type="InterPro" id="IPR000933">
    <property type="entry name" value="Glyco_hydro_29"/>
</dbReference>
<comment type="similarity">
    <text evidence="2 7">Belongs to the glycosyl hydrolase 29 family.</text>
</comment>
<dbReference type="InterPro" id="IPR017853">
    <property type="entry name" value="GH"/>
</dbReference>
<organism evidence="10">
    <name type="scientific">Notodromas monacha</name>
    <dbReference type="NCBI Taxonomy" id="399045"/>
    <lineage>
        <taxon>Eukaryota</taxon>
        <taxon>Metazoa</taxon>
        <taxon>Ecdysozoa</taxon>
        <taxon>Arthropoda</taxon>
        <taxon>Crustacea</taxon>
        <taxon>Oligostraca</taxon>
        <taxon>Ostracoda</taxon>
        <taxon>Podocopa</taxon>
        <taxon>Podocopida</taxon>
        <taxon>Cypridocopina</taxon>
        <taxon>Cypridoidea</taxon>
        <taxon>Cyprididae</taxon>
        <taxon>Notodromas</taxon>
    </lineage>
</organism>
<dbReference type="Proteomes" id="UP000678499">
    <property type="component" value="Unassembled WGS sequence"/>
</dbReference>
<evidence type="ECO:0000313" key="11">
    <source>
        <dbReference type="Proteomes" id="UP000678499"/>
    </source>
</evidence>
<reference evidence="10" key="1">
    <citation type="submission" date="2020-11" db="EMBL/GenBank/DDBJ databases">
        <authorList>
            <person name="Tran Van P."/>
        </authorList>
    </citation>
    <scope>NUCLEOTIDE SEQUENCE</scope>
</reference>
<dbReference type="SMART" id="SM00812">
    <property type="entry name" value="Alpha_L_fucos"/>
    <property type="match status" value="1"/>
</dbReference>
<dbReference type="GO" id="GO:0004560">
    <property type="term" value="F:alpha-L-fucosidase activity"/>
    <property type="evidence" value="ECO:0007669"/>
    <property type="project" value="UniProtKB-EC"/>
</dbReference>
<evidence type="ECO:0000256" key="1">
    <source>
        <dbReference type="ARBA" id="ARBA00004071"/>
    </source>
</evidence>
<feature type="domain" description="Alpha-L-fucosidase C-terminal" evidence="9">
    <location>
        <begin position="322"/>
        <end position="413"/>
    </location>
</feature>
<dbReference type="GO" id="GO:0016139">
    <property type="term" value="P:glycoside catabolic process"/>
    <property type="evidence" value="ECO:0007669"/>
    <property type="project" value="TreeGrafter"/>
</dbReference>
<keyword evidence="6 7" id="KW-0326">Glycosidase</keyword>
<evidence type="ECO:0000259" key="8">
    <source>
        <dbReference type="Pfam" id="PF01120"/>
    </source>
</evidence>
<keyword evidence="11" id="KW-1185">Reference proteome</keyword>
<dbReference type="OrthoDB" id="6039950at2759"/>
<sequence length="418" mass="47334">MFFKGLQVSLCAFLVGVINISGTQGSYEPTWESLDARPLPSWYDEAKIGVLVHWGLYSVPGVGSEWFWWALRGQKKPSYLQFMRDNFKAKDTYASFTDDLTGIFFNPNKWAELFEHAGVKYAILTAKHQDGYCMWPSPYSYHWNSLTSGPTKDVVGEFMTAMRKKENLKAGVFYSLYEWFHPIYNIDKAIGFRTSFYPATKSVPELKDLVEKYKPDIIWSTGDWEAPASYWNSTNFLAWLYNESPVAETVVVNDRWGEGTACEHGGFLNCVDRYNPRNMLINIGVTADGMLNPIYEDRLVKLGDWMKINAEGIHGTVPWSFQNDTVNADTWYTKRKEGSGPEDVQGSVYAIFLRYPVSDLILGAPEASETTQIFMLGYGEVTHETLPDGGIKISVPPMQAATSPPYGWVLRMTNLSNA</sequence>
<accession>A0A7R9BJZ5</accession>
<evidence type="ECO:0000256" key="6">
    <source>
        <dbReference type="ARBA" id="ARBA00023295"/>
    </source>
</evidence>
<dbReference type="PANTHER" id="PTHR10030">
    <property type="entry name" value="ALPHA-L-FUCOSIDASE"/>
    <property type="match status" value="1"/>
</dbReference>
<evidence type="ECO:0000256" key="5">
    <source>
        <dbReference type="ARBA" id="ARBA00022801"/>
    </source>
</evidence>
<evidence type="ECO:0000256" key="4">
    <source>
        <dbReference type="ARBA" id="ARBA00022729"/>
    </source>
</evidence>
<dbReference type="AlphaFoldDB" id="A0A7R9BJZ5"/>
<comment type="function">
    <text evidence="1">Alpha-L-fucosidase is responsible for hydrolyzing the alpha-1,6-linked fucose joined to the reducing-end N-acetylglucosamine of the carbohydrate moieties of glycoproteins.</text>
</comment>
<dbReference type="Pfam" id="PF01120">
    <property type="entry name" value="Alpha_L_fucos"/>
    <property type="match status" value="2"/>
</dbReference>
<dbReference type="SUPFAM" id="SSF51445">
    <property type="entry name" value="(Trans)glycosidases"/>
    <property type="match status" value="1"/>
</dbReference>
<evidence type="ECO:0000256" key="3">
    <source>
        <dbReference type="ARBA" id="ARBA00012662"/>
    </source>
</evidence>
<dbReference type="GO" id="GO:0005764">
    <property type="term" value="C:lysosome"/>
    <property type="evidence" value="ECO:0007669"/>
    <property type="project" value="TreeGrafter"/>
</dbReference>
<dbReference type="InterPro" id="IPR031919">
    <property type="entry name" value="Fucosidase_C"/>
</dbReference>
<dbReference type="EC" id="3.2.1.51" evidence="3"/>
<evidence type="ECO:0000256" key="7">
    <source>
        <dbReference type="PIRNR" id="PIRNR001092"/>
    </source>
</evidence>
<dbReference type="PANTHER" id="PTHR10030:SF37">
    <property type="entry name" value="ALPHA-L-FUCOSIDASE-RELATED"/>
    <property type="match status" value="1"/>
</dbReference>
<protein>
    <recommendedName>
        <fullName evidence="3">alpha-L-fucosidase</fullName>
        <ecNumber evidence="3">3.2.1.51</ecNumber>
    </recommendedName>
</protein>
<dbReference type="InterPro" id="IPR016286">
    <property type="entry name" value="FUC_metazoa-typ"/>
</dbReference>
<feature type="chain" id="PRO_5036522230" description="alpha-L-fucosidase" evidence="7">
    <location>
        <begin position="26"/>
        <end position="418"/>
    </location>
</feature>
<dbReference type="PRINTS" id="PR00741">
    <property type="entry name" value="GLHYDRLASE29"/>
</dbReference>
<dbReference type="EMBL" id="CAJPEX010000409">
    <property type="protein sequence ID" value="CAG0915545.1"/>
    <property type="molecule type" value="Genomic_DNA"/>
</dbReference>
<dbReference type="EMBL" id="OA882446">
    <property type="protein sequence ID" value="CAD7275393.1"/>
    <property type="molecule type" value="Genomic_DNA"/>
</dbReference>
<evidence type="ECO:0000313" key="10">
    <source>
        <dbReference type="EMBL" id="CAD7275393.1"/>
    </source>
</evidence>
<dbReference type="PIRSF" id="PIRSF001092">
    <property type="entry name" value="Alpha-L-fucosidase"/>
    <property type="match status" value="1"/>
</dbReference>
<dbReference type="Gene3D" id="3.20.20.80">
    <property type="entry name" value="Glycosidases"/>
    <property type="match status" value="2"/>
</dbReference>
<evidence type="ECO:0000256" key="2">
    <source>
        <dbReference type="ARBA" id="ARBA00007951"/>
    </source>
</evidence>
<feature type="domain" description="Glycoside hydrolase family 29 N-terminal" evidence="8">
    <location>
        <begin position="23"/>
        <end position="277"/>
    </location>
</feature>
<dbReference type="Pfam" id="PF16757">
    <property type="entry name" value="Fucosidase_C"/>
    <property type="match status" value="1"/>
</dbReference>
<proteinExistence type="inferred from homology"/>
<evidence type="ECO:0000259" key="9">
    <source>
        <dbReference type="Pfam" id="PF16757"/>
    </source>
</evidence>
<name>A0A7R9BJZ5_9CRUS</name>
<keyword evidence="5 7" id="KW-0378">Hydrolase</keyword>
<dbReference type="GO" id="GO:0006004">
    <property type="term" value="P:fucose metabolic process"/>
    <property type="evidence" value="ECO:0007669"/>
    <property type="project" value="InterPro"/>
</dbReference>
<feature type="signal peptide" evidence="7">
    <location>
        <begin position="1"/>
        <end position="25"/>
    </location>
</feature>
<feature type="domain" description="Glycoside hydrolase family 29 N-terminal" evidence="8">
    <location>
        <begin position="278"/>
        <end position="311"/>
    </location>
</feature>
<dbReference type="InterPro" id="IPR057739">
    <property type="entry name" value="Glyco_hydro_29_N"/>
</dbReference>
<gene>
    <name evidence="10" type="ORF">NMOB1V02_LOCUS3190</name>
</gene>
<keyword evidence="4 7" id="KW-0732">Signal</keyword>